<keyword evidence="10 15" id="KW-0949">S-adenosyl-L-methionine</keyword>
<comment type="function">
    <text evidence="1 15 17">Specifically methylates guanosine-37 in various tRNAs.</text>
</comment>
<dbReference type="EC" id="2.1.1.228" evidence="5 15"/>
<dbReference type="InterPro" id="IPR016009">
    <property type="entry name" value="tRNA_MeTrfase_TRMD/TRM10"/>
</dbReference>
<dbReference type="Pfam" id="PF01746">
    <property type="entry name" value="tRNA_m1G_MT"/>
    <property type="match status" value="1"/>
</dbReference>
<proteinExistence type="inferred from homology"/>
<feature type="domain" description="tRNA methyltransferase TRMD/TRM10-type" evidence="18">
    <location>
        <begin position="1"/>
        <end position="236"/>
    </location>
</feature>
<evidence type="ECO:0000256" key="7">
    <source>
        <dbReference type="ARBA" id="ARBA00022490"/>
    </source>
</evidence>
<protein>
    <recommendedName>
        <fullName evidence="6 15">tRNA (guanine-N(1)-)-methyltransferase</fullName>
        <ecNumber evidence="5 15">2.1.1.228</ecNumber>
    </recommendedName>
    <alternativeName>
        <fullName evidence="12 15">M1G-methyltransferase</fullName>
    </alternativeName>
    <alternativeName>
        <fullName evidence="13 15">tRNA [GM37] methyltransferase</fullName>
    </alternativeName>
</protein>
<evidence type="ECO:0000256" key="3">
    <source>
        <dbReference type="ARBA" id="ARBA00007630"/>
    </source>
</evidence>
<comment type="caution">
    <text evidence="19">The sequence shown here is derived from an EMBL/GenBank/DDBJ whole genome shotgun (WGS) entry which is preliminary data.</text>
</comment>
<dbReference type="PIRSF" id="PIRSF000386">
    <property type="entry name" value="tRNA_mtase"/>
    <property type="match status" value="1"/>
</dbReference>
<evidence type="ECO:0000256" key="5">
    <source>
        <dbReference type="ARBA" id="ARBA00012807"/>
    </source>
</evidence>
<evidence type="ECO:0000313" key="20">
    <source>
        <dbReference type="Proteomes" id="UP000317778"/>
    </source>
</evidence>
<evidence type="ECO:0000256" key="9">
    <source>
        <dbReference type="ARBA" id="ARBA00022679"/>
    </source>
</evidence>
<evidence type="ECO:0000256" key="12">
    <source>
        <dbReference type="ARBA" id="ARBA00029736"/>
    </source>
</evidence>
<comment type="similarity">
    <text evidence="3 15 17">Belongs to the RNA methyltransferase TrmD family.</text>
</comment>
<dbReference type="GO" id="GO:0005829">
    <property type="term" value="C:cytosol"/>
    <property type="evidence" value="ECO:0007669"/>
    <property type="project" value="TreeGrafter"/>
</dbReference>
<dbReference type="HAMAP" id="MF_00605">
    <property type="entry name" value="TrmD"/>
    <property type="match status" value="1"/>
</dbReference>
<dbReference type="InterPro" id="IPR029026">
    <property type="entry name" value="tRNA_m1G_MTases_N"/>
</dbReference>
<dbReference type="InterPro" id="IPR029028">
    <property type="entry name" value="Alpha/beta_knot_MTases"/>
</dbReference>
<dbReference type="SUPFAM" id="SSF75217">
    <property type="entry name" value="alpha/beta knot"/>
    <property type="match status" value="1"/>
</dbReference>
<evidence type="ECO:0000256" key="10">
    <source>
        <dbReference type="ARBA" id="ARBA00022691"/>
    </source>
</evidence>
<comment type="catalytic activity">
    <reaction evidence="14 15 17">
        <text>guanosine(37) in tRNA + S-adenosyl-L-methionine = N(1)-methylguanosine(37) in tRNA + S-adenosyl-L-homocysteine + H(+)</text>
        <dbReference type="Rhea" id="RHEA:36899"/>
        <dbReference type="Rhea" id="RHEA-COMP:10145"/>
        <dbReference type="Rhea" id="RHEA-COMP:10147"/>
        <dbReference type="ChEBI" id="CHEBI:15378"/>
        <dbReference type="ChEBI" id="CHEBI:57856"/>
        <dbReference type="ChEBI" id="CHEBI:59789"/>
        <dbReference type="ChEBI" id="CHEBI:73542"/>
        <dbReference type="ChEBI" id="CHEBI:74269"/>
        <dbReference type="EC" id="2.1.1.228"/>
    </reaction>
</comment>
<dbReference type="InterPro" id="IPR002649">
    <property type="entry name" value="tRNA_m1G_MeTrfase_TrmD"/>
</dbReference>
<dbReference type="GO" id="GO:0002939">
    <property type="term" value="P:tRNA N1-guanine methylation"/>
    <property type="evidence" value="ECO:0007669"/>
    <property type="project" value="TreeGrafter"/>
</dbReference>
<evidence type="ECO:0000256" key="2">
    <source>
        <dbReference type="ARBA" id="ARBA00004496"/>
    </source>
</evidence>
<evidence type="ECO:0000259" key="18">
    <source>
        <dbReference type="Pfam" id="PF01746"/>
    </source>
</evidence>
<name>A0A532V080_UNCT6</name>
<dbReference type="Gene3D" id="3.40.1280.10">
    <property type="match status" value="1"/>
</dbReference>
<gene>
    <name evidence="15" type="primary">trmD</name>
    <name evidence="19" type="ORF">CEE36_09335</name>
</gene>
<evidence type="ECO:0000256" key="16">
    <source>
        <dbReference type="PIRSR" id="PIRSR000386-1"/>
    </source>
</evidence>
<organism evidence="19 20">
    <name type="scientific">candidate division TA06 bacterium B3_TA06</name>
    <dbReference type="NCBI Taxonomy" id="2012487"/>
    <lineage>
        <taxon>Bacteria</taxon>
        <taxon>Bacteria division TA06</taxon>
    </lineage>
</organism>
<keyword evidence="9 15" id="KW-0808">Transferase</keyword>
<evidence type="ECO:0000313" key="19">
    <source>
        <dbReference type="EMBL" id="TKJ40578.1"/>
    </source>
</evidence>
<dbReference type="Gene3D" id="1.10.1270.20">
    <property type="entry name" value="tRNA(m1g37)methyltransferase, domain 2"/>
    <property type="match status" value="1"/>
</dbReference>
<evidence type="ECO:0000256" key="17">
    <source>
        <dbReference type="RuleBase" id="RU003464"/>
    </source>
</evidence>
<dbReference type="NCBIfam" id="NF000648">
    <property type="entry name" value="PRK00026.1"/>
    <property type="match status" value="1"/>
</dbReference>
<dbReference type="GO" id="GO:0052906">
    <property type="term" value="F:tRNA (guanine(37)-N1)-methyltransferase activity"/>
    <property type="evidence" value="ECO:0007669"/>
    <property type="project" value="UniProtKB-UniRule"/>
</dbReference>
<comment type="caution">
    <text evidence="15">Lacks conserved residue(s) required for the propagation of feature annotation.</text>
</comment>
<evidence type="ECO:0000256" key="14">
    <source>
        <dbReference type="ARBA" id="ARBA00047783"/>
    </source>
</evidence>
<reference evidence="19 20" key="1">
    <citation type="submission" date="2017-06" db="EMBL/GenBank/DDBJ databases">
        <title>Novel microbial phyla capable of carbon fixation and sulfur reduction in deep-sea sediments.</title>
        <authorList>
            <person name="Huang J."/>
            <person name="Baker B."/>
            <person name="Wang Y."/>
        </authorList>
    </citation>
    <scope>NUCLEOTIDE SEQUENCE [LARGE SCALE GENOMIC DNA]</scope>
    <source>
        <strain evidence="19">B3_TA06</strain>
    </source>
</reference>
<feature type="binding site" evidence="15 16">
    <location>
        <begin position="144"/>
        <end position="149"/>
    </location>
    <ligand>
        <name>S-adenosyl-L-methionine</name>
        <dbReference type="ChEBI" id="CHEBI:59789"/>
    </ligand>
</feature>
<dbReference type="PANTHER" id="PTHR46417:SF1">
    <property type="entry name" value="TRNA (GUANINE-N(1)-)-METHYLTRANSFERASE"/>
    <property type="match status" value="1"/>
</dbReference>
<evidence type="ECO:0000256" key="4">
    <source>
        <dbReference type="ARBA" id="ARBA00011738"/>
    </source>
</evidence>
<evidence type="ECO:0000256" key="15">
    <source>
        <dbReference type="HAMAP-Rule" id="MF_00605"/>
    </source>
</evidence>
<evidence type="ECO:0000256" key="1">
    <source>
        <dbReference type="ARBA" id="ARBA00002634"/>
    </source>
</evidence>
<keyword evidence="8 15" id="KW-0489">Methyltransferase</keyword>
<comment type="subcellular location">
    <subcellularLocation>
        <location evidence="2 15 17">Cytoplasm</location>
    </subcellularLocation>
</comment>
<evidence type="ECO:0000256" key="6">
    <source>
        <dbReference type="ARBA" id="ARBA00014679"/>
    </source>
</evidence>
<accession>A0A532V080</accession>
<evidence type="ECO:0000256" key="13">
    <source>
        <dbReference type="ARBA" id="ARBA00033392"/>
    </source>
</evidence>
<dbReference type="PANTHER" id="PTHR46417">
    <property type="entry name" value="TRNA (GUANINE-N(1)-)-METHYLTRANSFERASE"/>
    <property type="match status" value="1"/>
</dbReference>
<dbReference type="CDD" id="cd18080">
    <property type="entry name" value="TrmD-like"/>
    <property type="match status" value="1"/>
</dbReference>
<evidence type="ECO:0000256" key="11">
    <source>
        <dbReference type="ARBA" id="ARBA00022694"/>
    </source>
</evidence>
<dbReference type="EMBL" id="NJBO01000017">
    <property type="protein sequence ID" value="TKJ40578.1"/>
    <property type="molecule type" value="Genomic_DNA"/>
</dbReference>
<sequence length="259" mass="28740">MRITILSGLPCYLQSALWSGHLRIAQERGAVEISVLHLRDFAQDSYRSIDDEPYGGGGGMVLKVEPVWGALEALGVVCEGSEEEGEKKRSVEKPWVVLPTPKGKRLIQGDFVRLSAKEHIVFLCSRYKGIDERIREWVDEELSIGDYVIGGGEAAALVMIEGIVRLLGGVVGAMESVETDSFTCGLLSAPTYTRPEEFMGRRVPAVLLSGHHEEVRRWRRKQALAQTLARRPDLLARLPLDDEDPMLLLEVLGEQAHRG</sequence>
<comment type="subunit">
    <text evidence="4 15 17">Homodimer.</text>
</comment>
<dbReference type="AlphaFoldDB" id="A0A532V080"/>
<dbReference type="NCBIfam" id="TIGR00088">
    <property type="entry name" value="trmD"/>
    <property type="match status" value="1"/>
</dbReference>
<evidence type="ECO:0000256" key="8">
    <source>
        <dbReference type="ARBA" id="ARBA00022603"/>
    </source>
</evidence>
<dbReference type="InterPro" id="IPR023148">
    <property type="entry name" value="tRNA_m1G_MeTrfase_C_sf"/>
</dbReference>
<dbReference type="Proteomes" id="UP000317778">
    <property type="component" value="Unassembled WGS sequence"/>
</dbReference>
<dbReference type="FunFam" id="1.10.1270.20:FF:000001">
    <property type="entry name" value="tRNA (guanine-N(1)-)-methyltransferase"/>
    <property type="match status" value="1"/>
</dbReference>
<keyword evidence="7 15" id="KW-0963">Cytoplasm</keyword>
<keyword evidence="11 15" id="KW-0819">tRNA processing</keyword>